<evidence type="ECO:0000313" key="13">
    <source>
        <dbReference type="EMBL" id="VVE30654.1"/>
    </source>
</evidence>
<evidence type="ECO:0000259" key="12">
    <source>
        <dbReference type="Pfam" id="PF08546"/>
    </source>
</evidence>
<sequence length="303" mass="32559">MKILVLGAGAIGGYYGARLAQAGAQVTYLVREKRAEVLAQRGLTIKSELGDVQQAVATVTSRDVKPEYDLVLLACRTYDLDNAIESIAPAMGDRTVILPFLNGMSVYERLDATFGKHRVMGGVSYIATTLLPSGEILHQGPGDNVIVGARTETMRTLAQDVYALFAKSKGTRALSETIEQALWNKWIAVSCAGIMTCLMRGNVGQIMATRDGEALMRRTMSEGRAIAQAEGYALPEAAVKQMEALLLAPKSPWASSMARDIASGAKRLEADAIVGDLVTRADKHGLDAPMTRAAYCQLQVYMG</sequence>
<dbReference type="InterPro" id="IPR013332">
    <property type="entry name" value="KPR_N"/>
</dbReference>
<dbReference type="RefSeq" id="WP_150722415.1">
    <property type="nucleotide sequence ID" value="NZ_CABPRV010000009.1"/>
</dbReference>
<comment type="similarity">
    <text evidence="2 10">Belongs to the ketopantoate reductase family.</text>
</comment>
<proteinExistence type="inferred from homology"/>
<name>A0ABY6W6A3_9BURK</name>
<feature type="domain" description="Ketopantoate reductase N-terminal" evidence="11">
    <location>
        <begin position="3"/>
        <end position="145"/>
    </location>
</feature>
<comment type="caution">
    <text evidence="13">The sequence shown here is derived from an EMBL/GenBank/DDBJ whole genome shotgun (WGS) entry which is preliminary data.</text>
</comment>
<dbReference type="InterPro" id="IPR008927">
    <property type="entry name" value="6-PGluconate_DH-like_C_sf"/>
</dbReference>
<comment type="pathway">
    <text evidence="1 10">Cofactor biosynthesis; (R)-pantothenate biosynthesis; (R)-pantoate from 3-methyl-2-oxobutanoate: step 2/2.</text>
</comment>
<dbReference type="InterPro" id="IPR051402">
    <property type="entry name" value="KPR-Related"/>
</dbReference>
<dbReference type="InterPro" id="IPR013752">
    <property type="entry name" value="KPA_reductase"/>
</dbReference>
<comment type="catalytic activity">
    <reaction evidence="9 10">
        <text>(R)-pantoate + NADP(+) = 2-dehydropantoate + NADPH + H(+)</text>
        <dbReference type="Rhea" id="RHEA:16233"/>
        <dbReference type="ChEBI" id="CHEBI:11561"/>
        <dbReference type="ChEBI" id="CHEBI:15378"/>
        <dbReference type="ChEBI" id="CHEBI:15980"/>
        <dbReference type="ChEBI" id="CHEBI:57783"/>
        <dbReference type="ChEBI" id="CHEBI:58349"/>
        <dbReference type="EC" id="1.1.1.169"/>
    </reaction>
</comment>
<dbReference type="Gene3D" id="1.10.1040.10">
    <property type="entry name" value="N-(1-d-carboxylethyl)-l-norvaline Dehydrogenase, domain 2"/>
    <property type="match status" value="1"/>
</dbReference>
<accession>A0ABY6W6A3</accession>
<evidence type="ECO:0000256" key="2">
    <source>
        <dbReference type="ARBA" id="ARBA00007870"/>
    </source>
</evidence>
<dbReference type="Pfam" id="PF08546">
    <property type="entry name" value="ApbA_C"/>
    <property type="match status" value="1"/>
</dbReference>
<dbReference type="PANTHER" id="PTHR21708">
    <property type="entry name" value="PROBABLE 2-DEHYDROPANTOATE 2-REDUCTASE"/>
    <property type="match status" value="1"/>
</dbReference>
<evidence type="ECO:0000256" key="1">
    <source>
        <dbReference type="ARBA" id="ARBA00004994"/>
    </source>
</evidence>
<dbReference type="EC" id="1.1.1.169" evidence="3 10"/>
<dbReference type="InterPro" id="IPR036291">
    <property type="entry name" value="NAD(P)-bd_dom_sf"/>
</dbReference>
<dbReference type="PANTHER" id="PTHR21708:SF26">
    <property type="entry name" value="2-DEHYDROPANTOATE 2-REDUCTASE"/>
    <property type="match status" value="1"/>
</dbReference>
<dbReference type="InterPro" id="IPR013328">
    <property type="entry name" value="6PGD_dom2"/>
</dbReference>
<dbReference type="NCBIfam" id="TIGR00745">
    <property type="entry name" value="apbA_panE"/>
    <property type="match status" value="1"/>
</dbReference>
<dbReference type="InterPro" id="IPR003710">
    <property type="entry name" value="ApbA"/>
</dbReference>
<evidence type="ECO:0000256" key="5">
    <source>
        <dbReference type="ARBA" id="ARBA00022655"/>
    </source>
</evidence>
<evidence type="ECO:0000256" key="8">
    <source>
        <dbReference type="ARBA" id="ARBA00032024"/>
    </source>
</evidence>
<evidence type="ECO:0000259" key="11">
    <source>
        <dbReference type="Pfam" id="PF02558"/>
    </source>
</evidence>
<reference evidence="13 14" key="1">
    <citation type="submission" date="2019-08" db="EMBL/GenBank/DDBJ databases">
        <authorList>
            <person name="Peeters C."/>
        </authorList>
    </citation>
    <scope>NUCLEOTIDE SEQUENCE [LARGE SCALE GENOMIC DNA]</scope>
    <source>
        <strain evidence="13 14">LMG 20602</strain>
    </source>
</reference>
<feature type="domain" description="Ketopantoate reductase C-terminal" evidence="12">
    <location>
        <begin position="178"/>
        <end position="298"/>
    </location>
</feature>
<keyword evidence="14" id="KW-1185">Reference proteome</keyword>
<evidence type="ECO:0000313" key="14">
    <source>
        <dbReference type="Proteomes" id="UP000366065"/>
    </source>
</evidence>
<keyword evidence="6 10" id="KW-0521">NADP</keyword>
<dbReference type="Proteomes" id="UP000366065">
    <property type="component" value="Unassembled WGS sequence"/>
</dbReference>
<dbReference type="SUPFAM" id="SSF51735">
    <property type="entry name" value="NAD(P)-binding Rossmann-fold domains"/>
    <property type="match status" value="1"/>
</dbReference>
<evidence type="ECO:0000256" key="6">
    <source>
        <dbReference type="ARBA" id="ARBA00022857"/>
    </source>
</evidence>
<organism evidence="13 14">
    <name type="scientific">Pandoraea capi</name>
    <dbReference type="NCBI Taxonomy" id="2508286"/>
    <lineage>
        <taxon>Bacteria</taxon>
        <taxon>Pseudomonadati</taxon>
        <taxon>Pseudomonadota</taxon>
        <taxon>Betaproteobacteria</taxon>
        <taxon>Burkholderiales</taxon>
        <taxon>Burkholderiaceae</taxon>
        <taxon>Pandoraea</taxon>
    </lineage>
</organism>
<dbReference type="Gene3D" id="3.40.50.720">
    <property type="entry name" value="NAD(P)-binding Rossmann-like Domain"/>
    <property type="match status" value="1"/>
</dbReference>
<evidence type="ECO:0000256" key="4">
    <source>
        <dbReference type="ARBA" id="ARBA00019465"/>
    </source>
</evidence>
<evidence type="ECO:0000256" key="10">
    <source>
        <dbReference type="RuleBase" id="RU362068"/>
    </source>
</evidence>
<dbReference type="Pfam" id="PF02558">
    <property type="entry name" value="ApbA"/>
    <property type="match status" value="1"/>
</dbReference>
<protein>
    <recommendedName>
        <fullName evidence="4 10">2-dehydropantoate 2-reductase</fullName>
        <ecNumber evidence="3 10">1.1.1.169</ecNumber>
    </recommendedName>
    <alternativeName>
        <fullName evidence="8 10">Ketopantoate reductase</fullName>
    </alternativeName>
</protein>
<dbReference type="EMBL" id="CABPRV010000009">
    <property type="protein sequence ID" value="VVE30654.1"/>
    <property type="molecule type" value="Genomic_DNA"/>
</dbReference>
<evidence type="ECO:0000256" key="7">
    <source>
        <dbReference type="ARBA" id="ARBA00023002"/>
    </source>
</evidence>
<evidence type="ECO:0000256" key="9">
    <source>
        <dbReference type="ARBA" id="ARBA00048793"/>
    </source>
</evidence>
<keyword evidence="7 10" id="KW-0560">Oxidoreductase</keyword>
<keyword evidence="5 10" id="KW-0566">Pantothenate biosynthesis</keyword>
<comment type="function">
    <text evidence="10">Catalyzes the NADPH-dependent reduction of ketopantoate into pantoic acid.</text>
</comment>
<dbReference type="SUPFAM" id="SSF48179">
    <property type="entry name" value="6-phosphogluconate dehydrogenase C-terminal domain-like"/>
    <property type="match status" value="1"/>
</dbReference>
<evidence type="ECO:0000256" key="3">
    <source>
        <dbReference type="ARBA" id="ARBA00013014"/>
    </source>
</evidence>
<gene>
    <name evidence="13" type="ORF">PCA20602_03634</name>
</gene>